<dbReference type="Proteomes" id="UP000323569">
    <property type="component" value="Unassembled WGS sequence"/>
</dbReference>
<name>A0A5A5R4L3_MICAE</name>
<gene>
    <name evidence="1" type="ORF">MiYa_01133</name>
</gene>
<proteinExistence type="predicted"/>
<dbReference type="RefSeq" id="WP_051011148.1">
    <property type="nucleotide sequence ID" value="NZ_BHVO01000012.1"/>
</dbReference>
<organism evidence="1 2">
    <name type="scientific">Microcystis aeruginosa NIES-2519</name>
    <dbReference type="NCBI Taxonomy" id="2303981"/>
    <lineage>
        <taxon>Bacteria</taxon>
        <taxon>Bacillati</taxon>
        <taxon>Cyanobacteriota</taxon>
        <taxon>Cyanophyceae</taxon>
        <taxon>Oscillatoriophycideae</taxon>
        <taxon>Chroococcales</taxon>
        <taxon>Microcystaceae</taxon>
        <taxon>Microcystis</taxon>
    </lineage>
</organism>
<evidence type="ECO:0000313" key="2">
    <source>
        <dbReference type="Proteomes" id="UP000323569"/>
    </source>
</evidence>
<comment type="caution">
    <text evidence="1">The sequence shown here is derived from an EMBL/GenBank/DDBJ whole genome shotgun (WGS) entry which is preliminary data.</text>
</comment>
<dbReference type="EMBL" id="BHVO01000012">
    <property type="protein sequence ID" value="GCA69605.1"/>
    <property type="molecule type" value="Genomic_DNA"/>
</dbReference>
<sequence length="73" mass="8343">MNSSLLSILPAVDGVLFNFAESDLFWENLAVAFGKSSGKVEILVNVLRLRYLECRLRVCGYQFRQKNKINHLP</sequence>
<dbReference type="AlphaFoldDB" id="A0A5A5R4L3"/>
<evidence type="ECO:0000313" key="1">
    <source>
        <dbReference type="EMBL" id="GCA69605.1"/>
    </source>
</evidence>
<protein>
    <submittedName>
        <fullName evidence="1">Uncharacterized protein</fullName>
    </submittedName>
</protein>
<reference evidence="1 2" key="1">
    <citation type="submission" date="2018-09" db="EMBL/GenBank/DDBJ databases">
        <title>Evolutionary history of phycoerythrin pigmentation in the water bloom-forming cyanobacterium Microcystis aeruginosa.</title>
        <authorList>
            <person name="Tanabe Y."/>
            <person name="Tanabe Y."/>
            <person name="Yamaguchi H."/>
        </authorList>
    </citation>
    <scope>NUCLEOTIDE SEQUENCE [LARGE SCALE GENOMIC DNA]</scope>
    <source>
        <strain evidence="1 2">NIES-2519</strain>
    </source>
</reference>
<accession>A0A5A5R4L3</accession>